<evidence type="ECO:0000256" key="5">
    <source>
        <dbReference type="ARBA" id="ARBA00022490"/>
    </source>
</evidence>
<dbReference type="SMART" id="SM00529">
    <property type="entry name" value="HTH_DTXR"/>
    <property type="match status" value="1"/>
</dbReference>
<dbReference type="InterPro" id="IPR022689">
    <property type="entry name" value="Iron_dep_repressor"/>
</dbReference>
<keyword evidence="5" id="KW-0963">Cytoplasm</keyword>
<evidence type="ECO:0000259" key="15">
    <source>
        <dbReference type="Pfam" id="PF02742"/>
    </source>
</evidence>
<dbReference type="Pfam" id="PF02742">
    <property type="entry name" value="Fe_dep_repr_C"/>
    <property type="match status" value="1"/>
</dbReference>
<evidence type="ECO:0000256" key="4">
    <source>
        <dbReference type="ARBA" id="ARBA00022386"/>
    </source>
</evidence>
<comment type="subunit">
    <text evidence="3">Homodimer.</text>
</comment>
<comment type="function">
    <text evidence="12">In the presence of manganese, represses expression of mntH and mntS. Up-regulates expression of mntP.</text>
</comment>
<evidence type="ECO:0000256" key="12">
    <source>
        <dbReference type="ARBA" id="ARBA00025185"/>
    </source>
</evidence>
<comment type="similarity">
    <text evidence="2">Belongs to the DtxR/MntR family.</text>
</comment>
<dbReference type="InterPro" id="IPR036390">
    <property type="entry name" value="WH_DNA-bd_sf"/>
</dbReference>
<comment type="subcellular location">
    <subcellularLocation>
        <location evidence="1">Cytoplasm</location>
    </subcellularLocation>
</comment>
<evidence type="ECO:0000313" key="16">
    <source>
        <dbReference type="EMBL" id="GAA4469742.1"/>
    </source>
</evidence>
<evidence type="ECO:0000256" key="8">
    <source>
        <dbReference type="ARBA" id="ARBA00023125"/>
    </source>
</evidence>
<gene>
    <name evidence="16" type="ORF">GCM10023156_62230</name>
</gene>
<evidence type="ECO:0000256" key="9">
    <source>
        <dbReference type="ARBA" id="ARBA00023159"/>
    </source>
</evidence>
<dbReference type="SUPFAM" id="SSF47979">
    <property type="entry name" value="Iron-dependent repressor protein, dimerization domain"/>
    <property type="match status" value="1"/>
</dbReference>
<evidence type="ECO:0000256" key="6">
    <source>
        <dbReference type="ARBA" id="ARBA00022491"/>
    </source>
</evidence>
<name>A0ABP8NRP9_9BACT</name>
<evidence type="ECO:0000256" key="3">
    <source>
        <dbReference type="ARBA" id="ARBA00011738"/>
    </source>
</evidence>
<keyword evidence="7" id="KW-0805">Transcription regulation</keyword>
<evidence type="ECO:0000259" key="14">
    <source>
        <dbReference type="Pfam" id="PF01325"/>
    </source>
</evidence>
<reference evidence="17" key="1">
    <citation type="journal article" date="2019" name="Int. J. Syst. Evol. Microbiol.">
        <title>The Global Catalogue of Microorganisms (GCM) 10K type strain sequencing project: providing services to taxonomists for standard genome sequencing and annotation.</title>
        <authorList>
            <consortium name="The Broad Institute Genomics Platform"/>
            <consortium name="The Broad Institute Genome Sequencing Center for Infectious Disease"/>
            <person name="Wu L."/>
            <person name="Ma J."/>
        </authorList>
    </citation>
    <scope>NUCLEOTIDE SEQUENCE [LARGE SCALE GENOMIC DNA]</scope>
    <source>
        <strain evidence="17">JCM 17759</strain>
    </source>
</reference>
<dbReference type="InterPro" id="IPR001367">
    <property type="entry name" value="Fe_dep_repressor"/>
</dbReference>
<evidence type="ECO:0000256" key="13">
    <source>
        <dbReference type="ARBA" id="ARBA00032593"/>
    </source>
</evidence>
<dbReference type="EMBL" id="BAABGA010000107">
    <property type="protein sequence ID" value="GAA4469742.1"/>
    <property type="molecule type" value="Genomic_DNA"/>
</dbReference>
<dbReference type="PANTHER" id="PTHR33238">
    <property type="entry name" value="IRON (METAL) DEPENDENT REPRESSOR, DTXR FAMILY"/>
    <property type="match status" value="1"/>
</dbReference>
<dbReference type="Gene3D" id="1.10.10.10">
    <property type="entry name" value="Winged helix-like DNA-binding domain superfamily/Winged helix DNA-binding domain"/>
    <property type="match status" value="1"/>
</dbReference>
<dbReference type="InterPro" id="IPR022687">
    <property type="entry name" value="HTH_DTXR"/>
</dbReference>
<protein>
    <recommendedName>
        <fullName evidence="4">Transcriptional regulator MntR</fullName>
    </recommendedName>
    <alternativeName>
        <fullName evidence="13">Manganese transport regulator</fullName>
    </alternativeName>
</protein>
<dbReference type="PANTHER" id="PTHR33238:SF11">
    <property type="entry name" value="TRANSCRIPTIONAL REGULATOR MNTR"/>
    <property type="match status" value="1"/>
</dbReference>
<feature type="domain" description="HTH dtxR-type" evidence="14">
    <location>
        <begin position="7"/>
        <end position="62"/>
    </location>
</feature>
<evidence type="ECO:0000256" key="2">
    <source>
        <dbReference type="ARBA" id="ARBA00007871"/>
    </source>
</evidence>
<keyword evidence="17" id="KW-1185">Reference proteome</keyword>
<dbReference type="InterPro" id="IPR050536">
    <property type="entry name" value="DtxR_MntR_Metal-Reg"/>
</dbReference>
<feature type="domain" description="Iron dependent repressor metal binding and dimerisation" evidence="15">
    <location>
        <begin position="66"/>
        <end position="124"/>
    </location>
</feature>
<evidence type="ECO:0000256" key="10">
    <source>
        <dbReference type="ARBA" id="ARBA00023163"/>
    </source>
</evidence>
<keyword evidence="10" id="KW-0804">Transcription</keyword>
<dbReference type="InterPro" id="IPR036388">
    <property type="entry name" value="WH-like_DNA-bd_sf"/>
</dbReference>
<accession>A0ABP8NRP9</accession>
<dbReference type="Pfam" id="PF01325">
    <property type="entry name" value="Fe_dep_repress"/>
    <property type="match status" value="1"/>
</dbReference>
<dbReference type="Proteomes" id="UP001500840">
    <property type="component" value="Unassembled WGS sequence"/>
</dbReference>
<keyword evidence="9" id="KW-0010">Activator</keyword>
<evidence type="ECO:0000313" key="17">
    <source>
        <dbReference type="Proteomes" id="UP001500840"/>
    </source>
</evidence>
<dbReference type="InterPro" id="IPR036421">
    <property type="entry name" value="Fe_dep_repressor_sf"/>
</dbReference>
<comment type="caution">
    <text evidence="16">The sequence shown here is derived from an EMBL/GenBank/DDBJ whole genome shotgun (WGS) entry which is preliminary data.</text>
</comment>
<evidence type="ECO:0000256" key="7">
    <source>
        <dbReference type="ARBA" id="ARBA00023015"/>
    </source>
</evidence>
<evidence type="ECO:0000256" key="1">
    <source>
        <dbReference type="ARBA" id="ARBA00004496"/>
    </source>
</evidence>
<keyword evidence="8" id="KW-0238">DNA-binding</keyword>
<sequence length="132" mass="14542">MSNQRKTRIEDYLLAVELLCRDTDRATTGKVAAMIGVANGTASSFLRTLAESGLVDLQPYAGSTLTEAGRRRLLVVMRRRQLLELFIVQTLHLSIESASEEAWQLEPAASNHLIDCIDSQLGNPIVASWSPM</sequence>
<keyword evidence="6" id="KW-0678">Repressor</keyword>
<evidence type="ECO:0000256" key="11">
    <source>
        <dbReference type="ARBA" id="ARBA00023211"/>
    </source>
</evidence>
<keyword evidence="11" id="KW-0464">Manganese</keyword>
<organism evidence="16 17">
    <name type="scientific">Novipirellula rosea</name>
    <dbReference type="NCBI Taxonomy" id="1031540"/>
    <lineage>
        <taxon>Bacteria</taxon>
        <taxon>Pseudomonadati</taxon>
        <taxon>Planctomycetota</taxon>
        <taxon>Planctomycetia</taxon>
        <taxon>Pirellulales</taxon>
        <taxon>Pirellulaceae</taxon>
        <taxon>Novipirellula</taxon>
    </lineage>
</organism>
<dbReference type="RefSeq" id="WP_345327545.1">
    <property type="nucleotide sequence ID" value="NZ_BAABGA010000107.1"/>
</dbReference>
<proteinExistence type="inferred from homology"/>
<dbReference type="SUPFAM" id="SSF46785">
    <property type="entry name" value="Winged helix' DNA-binding domain"/>
    <property type="match status" value="1"/>
</dbReference>